<accession>A0ABU2LEY7</accession>
<evidence type="ECO:0000259" key="7">
    <source>
        <dbReference type="PROSITE" id="PS50110"/>
    </source>
</evidence>
<keyword evidence="2" id="KW-0805">Transcription regulation</keyword>
<dbReference type="Pfam" id="PF00196">
    <property type="entry name" value="GerE"/>
    <property type="match status" value="1"/>
</dbReference>
<feature type="modified residue" description="4-aspartylphosphate" evidence="5">
    <location>
        <position position="59"/>
    </location>
</feature>
<dbReference type="InterPro" id="IPR011006">
    <property type="entry name" value="CheY-like_superfamily"/>
</dbReference>
<gene>
    <name evidence="8" type="ORF">RM780_22700</name>
</gene>
<comment type="caution">
    <text evidence="8">The sequence shown here is derived from an EMBL/GenBank/DDBJ whole genome shotgun (WGS) entry which is preliminary data.</text>
</comment>
<reference evidence="9" key="1">
    <citation type="submission" date="2023-07" db="EMBL/GenBank/DDBJ databases">
        <title>30 novel species of actinomycetes from the DSMZ collection.</title>
        <authorList>
            <person name="Nouioui I."/>
        </authorList>
    </citation>
    <scope>NUCLEOTIDE SEQUENCE [LARGE SCALE GENOMIC DNA]</scope>
    <source>
        <strain evidence="9">DSM 44917</strain>
    </source>
</reference>
<dbReference type="PROSITE" id="PS50110">
    <property type="entry name" value="RESPONSE_REGULATORY"/>
    <property type="match status" value="1"/>
</dbReference>
<evidence type="ECO:0000259" key="6">
    <source>
        <dbReference type="PROSITE" id="PS50043"/>
    </source>
</evidence>
<dbReference type="PROSITE" id="PS50043">
    <property type="entry name" value="HTH_LUXR_2"/>
    <property type="match status" value="1"/>
</dbReference>
<dbReference type="InterPro" id="IPR058245">
    <property type="entry name" value="NreC/VraR/RcsB-like_REC"/>
</dbReference>
<keyword evidence="3" id="KW-0238">DNA-binding</keyword>
<dbReference type="CDD" id="cd17535">
    <property type="entry name" value="REC_NarL-like"/>
    <property type="match status" value="1"/>
</dbReference>
<evidence type="ECO:0000256" key="4">
    <source>
        <dbReference type="ARBA" id="ARBA00023163"/>
    </source>
</evidence>
<keyword evidence="4" id="KW-0804">Transcription</keyword>
<feature type="domain" description="Response regulatory" evidence="7">
    <location>
        <begin position="6"/>
        <end position="124"/>
    </location>
</feature>
<keyword evidence="9" id="KW-1185">Reference proteome</keyword>
<name>A0ABU2LEY7_9ACTN</name>
<dbReference type="SUPFAM" id="SSF52172">
    <property type="entry name" value="CheY-like"/>
    <property type="match status" value="1"/>
</dbReference>
<dbReference type="InterPro" id="IPR001789">
    <property type="entry name" value="Sig_transdc_resp-reg_receiver"/>
</dbReference>
<evidence type="ECO:0000313" key="9">
    <source>
        <dbReference type="Proteomes" id="UP001183388"/>
    </source>
</evidence>
<dbReference type="InterPro" id="IPR000792">
    <property type="entry name" value="Tscrpt_reg_LuxR_C"/>
</dbReference>
<evidence type="ECO:0000313" key="8">
    <source>
        <dbReference type="EMBL" id="MDT0309743.1"/>
    </source>
</evidence>
<dbReference type="CDD" id="cd06170">
    <property type="entry name" value="LuxR_C_like"/>
    <property type="match status" value="1"/>
</dbReference>
<dbReference type="PANTHER" id="PTHR43214">
    <property type="entry name" value="TWO-COMPONENT RESPONSE REGULATOR"/>
    <property type="match status" value="1"/>
</dbReference>
<dbReference type="Gene3D" id="3.40.50.2300">
    <property type="match status" value="1"/>
</dbReference>
<dbReference type="SUPFAM" id="SSF46894">
    <property type="entry name" value="C-terminal effector domain of the bipartite response regulators"/>
    <property type="match status" value="1"/>
</dbReference>
<dbReference type="SMART" id="SM00448">
    <property type="entry name" value="REC"/>
    <property type="match status" value="1"/>
</dbReference>
<proteinExistence type="predicted"/>
<dbReference type="PANTHER" id="PTHR43214:SF24">
    <property type="entry name" value="TRANSCRIPTIONAL REGULATORY PROTEIN NARL-RELATED"/>
    <property type="match status" value="1"/>
</dbReference>
<evidence type="ECO:0000256" key="2">
    <source>
        <dbReference type="ARBA" id="ARBA00023015"/>
    </source>
</evidence>
<evidence type="ECO:0000256" key="3">
    <source>
        <dbReference type="ARBA" id="ARBA00023125"/>
    </source>
</evidence>
<dbReference type="PROSITE" id="PS00622">
    <property type="entry name" value="HTH_LUXR_1"/>
    <property type="match status" value="1"/>
</dbReference>
<organism evidence="8 9">
    <name type="scientific">Streptomyces boetiae</name>
    <dbReference type="NCBI Taxonomy" id="3075541"/>
    <lineage>
        <taxon>Bacteria</taxon>
        <taxon>Bacillati</taxon>
        <taxon>Actinomycetota</taxon>
        <taxon>Actinomycetes</taxon>
        <taxon>Kitasatosporales</taxon>
        <taxon>Streptomycetaceae</taxon>
        <taxon>Streptomyces</taxon>
    </lineage>
</organism>
<sequence length="236" mass="24770">MSGPVRVLVVDDQRVVRAGFAAVLGAEPGLTVAGQAGDGAEALRLAADPGTRPDVALMDLRMPGMDGIEATRLLTRLDPPVRVLVLTTFRRDEYVFAALRAGASGFLLKDCDPRELVDAIRAVAAGEALLAPAVTRRLVDAFRSGAVAARPRPAGDARLAALTPRETEVLRQVARGLANAEIARALGISRSTVKTHLNAVLAKLRLRDRAQAIVLAYETGLAGTAPEDDTAPDACP</sequence>
<evidence type="ECO:0000256" key="1">
    <source>
        <dbReference type="ARBA" id="ARBA00022553"/>
    </source>
</evidence>
<feature type="domain" description="HTH luxR-type" evidence="6">
    <location>
        <begin position="155"/>
        <end position="220"/>
    </location>
</feature>
<protein>
    <submittedName>
        <fullName evidence="8">Response regulator transcription factor</fullName>
    </submittedName>
</protein>
<dbReference type="Proteomes" id="UP001183388">
    <property type="component" value="Unassembled WGS sequence"/>
</dbReference>
<evidence type="ECO:0000256" key="5">
    <source>
        <dbReference type="PROSITE-ProRule" id="PRU00169"/>
    </source>
</evidence>
<dbReference type="InterPro" id="IPR016032">
    <property type="entry name" value="Sig_transdc_resp-reg_C-effctor"/>
</dbReference>
<dbReference type="PRINTS" id="PR00038">
    <property type="entry name" value="HTHLUXR"/>
</dbReference>
<keyword evidence="1 5" id="KW-0597">Phosphoprotein</keyword>
<dbReference type="EMBL" id="JAVREN010000045">
    <property type="protein sequence ID" value="MDT0309743.1"/>
    <property type="molecule type" value="Genomic_DNA"/>
</dbReference>
<dbReference type="SMART" id="SM00421">
    <property type="entry name" value="HTH_LUXR"/>
    <property type="match status" value="1"/>
</dbReference>
<dbReference type="RefSeq" id="WP_311632704.1">
    <property type="nucleotide sequence ID" value="NZ_JAVREN010000045.1"/>
</dbReference>
<dbReference type="InterPro" id="IPR039420">
    <property type="entry name" value="WalR-like"/>
</dbReference>
<dbReference type="Pfam" id="PF00072">
    <property type="entry name" value="Response_reg"/>
    <property type="match status" value="1"/>
</dbReference>